<protein>
    <recommendedName>
        <fullName evidence="3">UDP-glycosyltransferase</fullName>
    </recommendedName>
</protein>
<dbReference type="AlphaFoldDB" id="A0A848H8Q3"/>
<comment type="caution">
    <text evidence="1">The sequence shown here is derived from an EMBL/GenBank/DDBJ whole genome shotgun (WGS) entry which is preliminary data.</text>
</comment>
<dbReference type="Proteomes" id="UP000541185">
    <property type="component" value="Unassembled WGS sequence"/>
</dbReference>
<name>A0A848H8Q3_9BURK</name>
<organism evidence="1 2">
    <name type="scientific">Ramlibacter agri</name>
    <dbReference type="NCBI Taxonomy" id="2728837"/>
    <lineage>
        <taxon>Bacteria</taxon>
        <taxon>Pseudomonadati</taxon>
        <taxon>Pseudomonadota</taxon>
        <taxon>Betaproteobacteria</taxon>
        <taxon>Burkholderiales</taxon>
        <taxon>Comamonadaceae</taxon>
        <taxon>Ramlibacter</taxon>
    </lineage>
</organism>
<dbReference type="Gene3D" id="3.40.50.2000">
    <property type="entry name" value="Glycogen Phosphorylase B"/>
    <property type="match status" value="1"/>
</dbReference>
<evidence type="ECO:0000313" key="1">
    <source>
        <dbReference type="EMBL" id="NML46884.1"/>
    </source>
</evidence>
<dbReference type="RefSeq" id="WP_169421126.1">
    <property type="nucleotide sequence ID" value="NZ_JABBFX010000002.1"/>
</dbReference>
<accession>A0A848H8Q3</accession>
<proteinExistence type="predicted"/>
<sequence length="412" mass="43739">MPVPKILFVAYGGAHIQMVLPVARALGESGLAQPVILGLTTAAAAVREAGLPLLQFKDFLAPADHEARRWGEQLLGQTANAAIEREESIAYLGLSFAELVAQHGEAGALREYAEKGRHSFLPVGVLRRVLQEVQPELLVSTASPRAEQAAFLAARELGIPSLCLIDSFIERDAAARFAAPGYADAICVLNEHVKKVLVECGAAPEAVHCTGNPAFDVLRQPASRSAGRALREKMGWGGKRVVLYPVQEFPAYHPVAGAWGGTDLPGQLRAALLAWAAPQEDVVVCIRPRPGDASHRLEDQPRLQLTGGPDWPLPPLLNAVDLVVTVNSTVGIEGGLAGARVIRVLGTPWDAETPWERFGLADGAVDLPRLAPALDAVSRLPRRDATGDAPLATAAVLGVVRDMLRAQRAGGQ</sequence>
<dbReference type="SUPFAM" id="SSF53756">
    <property type="entry name" value="UDP-Glycosyltransferase/glycogen phosphorylase"/>
    <property type="match status" value="1"/>
</dbReference>
<reference evidence="1 2" key="1">
    <citation type="submission" date="2020-04" db="EMBL/GenBank/DDBJ databases">
        <title>Ramlibacter sp. G-1-2-2 isolated from soil.</title>
        <authorList>
            <person name="Dahal R.H."/>
        </authorList>
    </citation>
    <scope>NUCLEOTIDE SEQUENCE [LARGE SCALE GENOMIC DNA]</scope>
    <source>
        <strain evidence="1 2">G-1-2-2</strain>
    </source>
</reference>
<gene>
    <name evidence="1" type="ORF">HHL11_24275</name>
</gene>
<evidence type="ECO:0008006" key="3">
    <source>
        <dbReference type="Google" id="ProtNLM"/>
    </source>
</evidence>
<dbReference type="EMBL" id="JABBFX010000002">
    <property type="protein sequence ID" value="NML46884.1"/>
    <property type="molecule type" value="Genomic_DNA"/>
</dbReference>
<keyword evidence="2" id="KW-1185">Reference proteome</keyword>
<evidence type="ECO:0000313" key="2">
    <source>
        <dbReference type="Proteomes" id="UP000541185"/>
    </source>
</evidence>